<dbReference type="PANTHER" id="PTHR11956:SF5">
    <property type="entry name" value="ARGININE--TRNA LIGASE, CYTOPLASMIC"/>
    <property type="match status" value="1"/>
</dbReference>
<dbReference type="FunFam" id="1.10.730.10:FF:000008">
    <property type="entry name" value="Arginine--tRNA ligase"/>
    <property type="match status" value="1"/>
</dbReference>
<dbReference type="GO" id="GO:0005737">
    <property type="term" value="C:cytoplasm"/>
    <property type="evidence" value="ECO:0007669"/>
    <property type="project" value="UniProtKB-SubCell"/>
</dbReference>
<dbReference type="Gene3D" id="3.30.1360.70">
    <property type="entry name" value="Arginyl tRNA synthetase N-terminal domain"/>
    <property type="match status" value="1"/>
</dbReference>
<dbReference type="SMART" id="SM01016">
    <property type="entry name" value="Arg_tRNA_synt_N"/>
    <property type="match status" value="1"/>
</dbReference>
<dbReference type="InterPro" id="IPR009080">
    <property type="entry name" value="tRNAsynth_Ia_anticodon-bd"/>
</dbReference>
<evidence type="ECO:0000313" key="15">
    <source>
        <dbReference type="Proteomes" id="UP000229317"/>
    </source>
</evidence>
<reference evidence="14 15" key="1">
    <citation type="submission" date="2017-09" db="EMBL/GenBank/DDBJ databases">
        <title>Depth-based differentiation of microbial function through sediment-hosted aquifers and enrichment of novel symbionts in the deep terrestrial subsurface.</title>
        <authorList>
            <person name="Probst A.J."/>
            <person name="Ladd B."/>
            <person name="Jarett J.K."/>
            <person name="Geller-Mcgrath D.E."/>
            <person name="Sieber C.M."/>
            <person name="Emerson J.B."/>
            <person name="Anantharaman K."/>
            <person name="Thomas B.C."/>
            <person name="Malmstrom R."/>
            <person name="Stieglmeier M."/>
            <person name="Klingl A."/>
            <person name="Woyke T."/>
            <person name="Ryan C.M."/>
            <person name="Banfield J.F."/>
        </authorList>
    </citation>
    <scope>NUCLEOTIDE SEQUENCE [LARGE SCALE GENOMIC DNA]</scope>
    <source>
        <strain evidence="14">CG11_big_fil_rev_8_21_14_0_20_40_15</strain>
    </source>
</reference>
<evidence type="ECO:0000256" key="7">
    <source>
        <dbReference type="ARBA" id="ARBA00022917"/>
    </source>
</evidence>
<evidence type="ECO:0000259" key="13">
    <source>
        <dbReference type="SMART" id="SM01016"/>
    </source>
</evidence>
<keyword evidence="3 10" id="KW-0963">Cytoplasm</keyword>
<proteinExistence type="inferred from homology"/>
<keyword evidence="4 10" id="KW-0436">Ligase</keyword>
<sequence length="526" mass="59941">MLRDEIKKILNILDAEIKKTENANFGDYSTNAALKLAKKEGKNPMEMAENIKNQISKIKGGILEKTEVAPPGFVNFFLSKEFLQKEVGQILKDGEDYGKSEIGQGKKIQVEFISANPTGPLTLGNGRGGFFGDTLAKILAKADFTVQREYFINDAGYQVEVLGHSILGDEKAQYKGEYIQQLRKKFTGFLKSKDPKKVGEKAADYITEKMIKPTVAKMKIKFDEWFSERKLKGKPNEKMLELLKEKSLTYEKEGALWFKSSEFGDDKDRVLITSDKNEHSGEATYILSDIAYHYDKFIERKFDRVVDIWGADHHGYVARLQAAKKALGMPGELEIIIMQLVRLFQGGQEIKMSKRAGTYITLDELLDEIPLDVARFFFLMYSADTHMDFNLDLAREQSEKNPVYYVQYAYARISGILKKATPIHGLHPDDTDKLKLLKEAAELDLIKQLIRLPEIIEDTAGDYQVQRLPQFALDLVRSFHKFYEECRVIDEKNPDLTQARLSLVEATRIVLKNTLELMGISAPEKM</sequence>
<dbReference type="SMART" id="SM00836">
    <property type="entry name" value="DALR_1"/>
    <property type="match status" value="1"/>
</dbReference>
<dbReference type="GO" id="GO:0006420">
    <property type="term" value="P:arginyl-tRNA aminoacylation"/>
    <property type="evidence" value="ECO:0007669"/>
    <property type="project" value="UniProtKB-UniRule"/>
</dbReference>
<protein>
    <recommendedName>
        <fullName evidence="10">Arginine--tRNA ligase</fullName>
        <ecNumber evidence="10">6.1.1.19</ecNumber>
    </recommendedName>
    <alternativeName>
        <fullName evidence="10">Arginyl-tRNA synthetase</fullName>
        <shortName evidence="10">ArgRS</shortName>
    </alternativeName>
</protein>
<dbReference type="EMBL" id="PCVO01000054">
    <property type="protein sequence ID" value="PIQ74983.1"/>
    <property type="molecule type" value="Genomic_DNA"/>
</dbReference>
<dbReference type="SUPFAM" id="SSF52374">
    <property type="entry name" value="Nucleotidylyl transferase"/>
    <property type="match status" value="1"/>
</dbReference>
<keyword evidence="7 10" id="KW-0648">Protein biosynthesis</keyword>
<evidence type="ECO:0000256" key="5">
    <source>
        <dbReference type="ARBA" id="ARBA00022741"/>
    </source>
</evidence>
<feature type="short sequence motif" description="'HIGH' region" evidence="10">
    <location>
        <begin position="115"/>
        <end position="125"/>
    </location>
</feature>
<dbReference type="HAMAP" id="MF_00123">
    <property type="entry name" value="Arg_tRNA_synth"/>
    <property type="match status" value="1"/>
</dbReference>
<keyword evidence="8 10" id="KW-0030">Aminoacyl-tRNA synthetase</keyword>
<dbReference type="Gene3D" id="1.10.730.10">
    <property type="entry name" value="Isoleucyl-tRNA Synthetase, Domain 1"/>
    <property type="match status" value="1"/>
</dbReference>
<evidence type="ECO:0000256" key="6">
    <source>
        <dbReference type="ARBA" id="ARBA00022840"/>
    </source>
</evidence>
<dbReference type="Gene3D" id="3.40.50.620">
    <property type="entry name" value="HUPs"/>
    <property type="match status" value="1"/>
</dbReference>
<dbReference type="InterPro" id="IPR036695">
    <property type="entry name" value="Arg-tRNA-synth_N_sf"/>
</dbReference>
<evidence type="ECO:0000313" key="14">
    <source>
        <dbReference type="EMBL" id="PIQ74983.1"/>
    </source>
</evidence>
<comment type="caution">
    <text evidence="14">The sequence shown here is derived from an EMBL/GenBank/DDBJ whole genome shotgun (WGS) entry which is preliminary data.</text>
</comment>
<keyword evidence="6 10" id="KW-0067">ATP-binding</keyword>
<dbReference type="CDD" id="cd00671">
    <property type="entry name" value="ArgRS_core"/>
    <property type="match status" value="1"/>
</dbReference>
<evidence type="ECO:0000256" key="10">
    <source>
        <dbReference type="HAMAP-Rule" id="MF_00123"/>
    </source>
</evidence>
<evidence type="ECO:0000256" key="8">
    <source>
        <dbReference type="ARBA" id="ARBA00023146"/>
    </source>
</evidence>
<dbReference type="Pfam" id="PF03485">
    <property type="entry name" value="Arg_tRNA_synt_N"/>
    <property type="match status" value="1"/>
</dbReference>
<gene>
    <name evidence="10" type="primary">argS</name>
    <name evidence="14" type="ORF">COV84_03685</name>
</gene>
<dbReference type="InterPro" id="IPR035684">
    <property type="entry name" value="ArgRS_core"/>
</dbReference>
<dbReference type="NCBIfam" id="TIGR00456">
    <property type="entry name" value="argS"/>
    <property type="match status" value="1"/>
</dbReference>
<dbReference type="SUPFAM" id="SSF55190">
    <property type="entry name" value="Arginyl-tRNA synthetase (ArgRS), N-terminal 'additional' domain"/>
    <property type="match status" value="1"/>
</dbReference>
<dbReference type="Pfam" id="PF05746">
    <property type="entry name" value="DALR_1"/>
    <property type="match status" value="1"/>
</dbReference>
<evidence type="ECO:0000256" key="3">
    <source>
        <dbReference type="ARBA" id="ARBA00022490"/>
    </source>
</evidence>
<dbReference type="InterPro" id="IPR014729">
    <property type="entry name" value="Rossmann-like_a/b/a_fold"/>
</dbReference>
<evidence type="ECO:0000259" key="12">
    <source>
        <dbReference type="SMART" id="SM00836"/>
    </source>
</evidence>
<dbReference type="InterPro" id="IPR001278">
    <property type="entry name" value="Arg-tRNA-ligase"/>
</dbReference>
<feature type="domain" description="DALR anticodon binding" evidence="12">
    <location>
        <begin position="406"/>
        <end position="526"/>
    </location>
</feature>
<dbReference type="Proteomes" id="UP000229317">
    <property type="component" value="Unassembled WGS sequence"/>
</dbReference>
<name>A0A2H0KS45_9BACT</name>
<evidence type="ECO:0000256" key="9">
    <source>
        <dbReference type="ARBA" id="ARBA00049339"/>
    </source>
</evidence>
<dbReference type="InterPro" id="IPR005148">
    <property type="entry name" value="Arg-tRNA-synth_N"/>
</dbReference>
<organism evidence="14 15">
    <name type="scientific">Candidatus Portnoybacteria bacterium CG11_big_fil_rev_8_21_14_0_20_40_15</name>
    <dbReference type="NCBI Taxonomy" id="1974817"/>
    <lineage>
        <taxon>Bacteria</taxon>
        <taxon>Candidatus Portnoyibacteriota</taxon>
    </lineage>
</organism>
<comment type="subcellular location">
    <subcellularLocation>
        <location evidence="1 10">Cytoplasm</location>
    </subcellularLocation>
</comment>
<dbReference type="EC" id="6.1.1.19" evidence="10"/>
<dbReference type="GO" id="GO:0004814">
    <property type="term" value="F:arginine-tRNA ligase activity"/>
    <property type="evidence" value="ECO:0007669"/>
    <property type="project" value="UniProtKB-UniRule"/>
</dbReference>
<evidence type="ECO:0000256" key="1">
    <source>
        <dbReference type="ARBA" id="ARBA00004496"/>
    </source>
</evidence>
<evidence type="ECO:0000256" key="2">
    <source>
        <dbReference type="ARBA" id="ARBA00005594"/>
    </source>
</evidence>
<accession>A0A2H0KS45</accession>
<evidence type="ECO:0000256" key="11">
    <source>
        <dbReference type="RuleBase" id="RU363038"/>
    </source>
</evidence>
<dbReference type="InterPro" id="IPR008909">
    <property type="entry name" value="DALR_anticod-bd"/>
</dbReference>
<dbReference type="PROSITE" id="PS00178">
    <property type="entry name" value="AA_TRNA_LIGASE_I"/>
    <property type="match status" value="1"/>
</dbReference>
<comment type="subunit">
    <text evidence="10">Monomer.</text>
</comment>
<dbReference type="Pfam" id="PF00750">
    <property type="entry name" value="tRNA-synt_1d"/>
    <property type="match status" value="1"/>
</dbReference>
<dbReference type="SUPFAM" id="SSF47323">
    <property type="entry name" value="Anticodon-binding domain of a subclass of class I aminoacyl-tRNA synthetases"/>
    <property type="match status" value="1"/>
</dbReference>
<comment type="catalytic activity">
    <reaction evidence="9 10">
        <text>tRNA(Arg) + L-arginine + ATP = L-arginyl-tRNA(Arg) + AMP + diphosphate</text>
        <dbReference type="Rhea" id="RHEA:20301"/>
        <dbReference type="Rhea" id="RHEA-COMP:9658"/>
        <dbReference type="Rhea" id="RHEA-COMP:9673"/>
        <dbReference type="ChEBI" id="CHEBI:30616"/>
        <dbReference type="ChEBI" id="CHEBI:32682"/>
        <dbReference type="ChEBI" id="CHEBI:33019"/>
        <dbReference type="ChEBI" id="CHEBI:78442"/>
        <dbReference type="ChEBI" id="CHEBI:78513"/>
        <dbReference type="ChEBI" id="CHEBI:456215"/>
        <dbReference type="EC" id="6.1.1.19"/>
    </reaction>
</comment>
<dbReference type="InterPro" id="IPR001412">
    <property type="entry name" value="aa-tRNA-synth_I_CS"/>
</dbReference>
<dbReference type="GO" id="GO:0005524">
    <property type="term" value="F:ATP binding"/>
    <property type="evidence" value="ECO:0007669"/>
    <property type="project" value="UniProtKB-UniRule"/>
</dbReference>
<dbReference type="AlphaFoldDB" id="A0A2H0KS45"/>
<comment type="similarity">
    <text evidence="2 10 11">Belongs to the class-I aminoacyl-tRNA synthetase family.</text>
</comment>
<keyword evidence="5 10" id="KW-0547">Nucleotide-binding</keyword>
<dbReference type="PANTHER" id="PTHR11956">
    <property type="entry name" value="ARGINYL-TRNA SYNTHETASE"/>
    <property type="match status" value="1"/>
</dbReference>
<evidence type="ECO:0000256" key="4">
    <source>
        <dbReference type="ARBA" id="ARBA00022598"/>
    </source>
</evidence>
<dbReference type="PRINTS" id="PR01038">
    <property type="entry name" value="TRNASYNTHARG"/>
</dbReference>
<feature type="domain" description="Arginyl tRNA synthetase N-terminal" evidence="13">
    <location>
        <begin position="2"/>
        <end position="78"/>
    </location>
</feature>